<organism evidence="3 6">
    <name type="scientific">Pseudomonas psychrophila</name>
    <dbReference type="NCBI Taxonomy" id="122355"/>
    <lineage>
        <taxon>Bacteria</taxon>
        <taxon>Pseudomonadati</taxon>
        <taxon>Pseudomonadota</taxon>
        <taxon>Gammaproteobacteria</taxon>
        <taxon>Pseudomonadales</taxon>
        <taxon>Pseudomonadaceae</taxon>
        <taxon>Pseudomonas</taxon>
    </lineage>
</organism>
<dbReference type="GO" id="GO:0015643">
    <property type="term" value="F:toxic substance binding"/>
    <property type="evidence" value="ECO:0007669"/>
    <property type="project" value="InterPro"/>
</dbReference>
<dbReference type="InterPro" id="IPR000290">
    <property type="entry name" value="Colicin_pyocin"/>
</dbReference>
<dbReference type="Pfam" id="PF01320">
    <property type="entry name" value="Colicin_Pyocin"/>
    <property type="match status" value="1"/>
</dbReference>
<dbReference type="OrthoDB" id="6810874at2"/>
<evidence type="ECO:0000313" key="6">
    <source>
        <dbReference type="Proteomes" id="UP000658390"/>
    </source>
</evidence>
<reference evidence="3" key="2">
    <citation type="submission" date="2020-12" db="EMBL/GenBank/DDBJ databases">
        <title>Antibiotic resistance and phylogeny of Pseudomonas spp. isolated over three decades from chicken meat in the Norwegian food chain.</title>
        <authorList>
            <person name="Moen B."/>
        </authorList>
    </citation>
    <scope>NUCLEOTIDE SEQUENCE</scope>
    <source>
        <strain evidence="3">MF6762</strain>
    </source>
</reference>
<dbReference type="Proteomes" id="UP000658390">
    <property type="component" value="Unassembled WGS sequence"/>
</dbReference>
<dbReference type="SUPFAM" id="SSF47345">
    <property type="entry name" value="Colicin E immunity proteins"/>
    <property type="match status" value="1"/>
</dbReference>
<keyword evidence="2" id="KW-0079">Bacteriocin immunity</keyword>
<dbReference type="GO" id="GO:0030153">
    <property type="term" value="P:bacteriocin immunity"/>
    <property type="evidence" value="ECO:0007669"/>
    <property type="project" value="UniProtKB-KW"/>
</dbReference>
<evidence type="ECO:0000256" key="1">
    <source>
        <dbReference type="ARBA" id="ARBA00009346"/>
    </source>
</evidence>
<evidence type="ECO:0000313" key="3">
    <source>
        <dbReference type="EMBL" id="MBJ2259382.1"/>
    </source>
</evidence>
<reference evidence="4 5" key="1">
    <citation type="submission" date="2016-10" db="EMBL/GenBank/DDBJ databases">
        <authorList>
            <person name="Varghese N."/>
            <person name="Submissions S."/>
        </authorList>
    </citation>
    <scope>NUCLEOTIDE SEQUENCE [LARGE SCALE GENOMIC DNA]</scope>
    <source>
        <strain evidence="4 5">BS3667</strain>
    </source>
</reference>
<evidence type="ECO:0000313" key="4">
    <source>
        <dbReference type="EMBL" id="SDU39853.1"/>
    </source>
</evidence>
<gene>
    <name evidence="3" type="ORF">JFT45_23030</name>
    <name evidence="4" type="ORF">SAMN04490201_1414</name>
</gene>
<comment type="similarity">
    <text evidence="1">Belongs to the colicins ColE2/ColE8/ColE9 and pyocins S1/S2 family.</text>
</comment>
<sequence length="85" mass="9548">MSFKKLEDYTEAEFLLFLKKICDAGFLTEKEQVDAVLEFESVTEHPDGSDLIYYAPSDQEATPEAILGKIKEWRAANGKPGFKSA</sequence>
<dbReference type="GeneID" id="96619099"/>
<dbReference type="Gene3D" id="1.10.1200.20">
    <property type="entry name" value="Colicin E immunity protein"/>
    <property type="match status" value="1"/>
</dbReference>
<keyword evidence="5" id="KW-1185">Reference proteome</keyword>
<evidence type="ECO:0000313" key="5">
    <source>
        <dbReference type="Proteomes" id="UP000182058"/>
    </source>
</evidence>
<dbReference type="PRINTS" id="PR01299">
    <property type="entry name" value="PYOCIN"/>
</dbReference>
<dbReference type="Proteomes" id="UP000182058">
    <property type="component" value="Chromosome I"/>
</dbReference>
<dbReference type="AlphaFoldDB" id="A0A8I1KCA4"/>
<dbReference type="RefSeq" id="WP_046809757.1">
    <property type="nucleotide sequence ID" value="NZ_CP049044.1"/>
</dbReference>
<dbReference type="EMBL" id="LT629795">
    <property type="protein sequence ID" value="SDU39853.1"/>
    <property type="molecule type" value="Genomic_DNA"/>
</dbReference>
<evidence type="ECO:0000256" key="2">
    <source>
        <dbReference type="ARBA" id="ARBA00023025"/>
    </source>
</evidence>
<accession>A0A8I1KCA4</accession>
<dbReference type="EMBL" id="JAEKCZ010000028">
    <property type="protein sequence ID" value="MBJ2259382.1"/>
    <property type="molecule type" value="Genomic_DNA"/>
</dbReference>
<dbReference type="CDD" id="cd16363">
    <property type="entry name" value="Col_Im_like"/>
    <property type="match status" value="1"/>
</dbReference>
<name>A0A8I1KCA4_9PSED</name>
<proteinExistence type="inferred from homology"/>
<dbReference type="InterPro" id="IPR035900">
    <property type="entry name" value="Colicin_E_sf"/>
</dbReference>
<protein>
    <submittedName>
        <fullName evidence="3">Bacteriocin immunity protein</fullName>
    </submittedName>
    <submittedName>
        <fullName evidence="4">Colicin immunity protein / pyocin immunity protein</fullName>
    </submittedName>
</protein>